<proteinExistence type="predicted"/>
<feature type="region of interest" description="Disordered" evidence="1">
    <location>
        <begin position="50"/>
        <end position="91"/>
    </location>
</feature>
<name>A0A7X0IEF2_9ACTN</name>
<protein>
    <recommendedName>
        <fullName evidence="4">Septum formation initiator</fullName>
    </recommendedName>
</protein>
<evidence type="ECO:0000313" key="2">
    <source>
        <dbReference type="EMBL" id="MBB6473726.1"/>
    </source>
</evidence>
<dbReference type="Proteomes" id="UP000555564">
    <property type="component" value="Unassembled WGS sequence"/>
</dbReference>
<organism evidence="2 3">
    <name type="scientific">Sphaerisporangium rubeum</name>
    <dbReference type="NCBI Taxonomy" id="321317"/>
    <lineage>
        <taxon>Bacteria</taxon>
        <taxon>Bacillati</taxon>
        <taxon>Actinomycetota</taxon>
        <taxon>Actinomycetes</taxon>
        <taxon>Streptosporangiales</taxon>
        <taxon>Streptosporangiaceae</taxon>
        <taxon>Sphaerisporangium</taxon>
    </lineage>
</organism>
<evidence type="ECO:0000313" key="3">
    <source>
        <dbReference type="Proteomes" id="UP000555564"/>
    </source>
</evidence>
<evidence type="ECO:0000256" key="1">
    <source>
        <dbReference type="SAM" id="MobiDB-lite"/>
    </source>
</evidence>
<sequence>MKRGPLLATLGWFTAATLTTATTTWAITLLGQGLSEPVVSPMSASQIAQALATATPATPPGATTPPTTTRTPTPEPSSSQPGRAFTTQGGTVVATCTAGRPTLLAWSPAQGYKTDDVNDHSGHEVSVEFESETVKIEIRITCTAGVPSMTTKVERD</sequence>
<accession>A0A7X0IEF2</accession>
<evidence type="ECO:0008006" key="4">
    <source>
        <dbReference type="Google" id="ProtNLM"/>
    </source>
</evidence>
<feature type="compositionally biased region" description="Polar residues" evidence="1">
    <location>
        <begin position="77"/>
        <end position="90"/>
    </location>
</feature>
<keyword evidence="3" id="KW-1185">Reference proteome</keyword>
<dbReference type="AlphaFoldDB" id="A0A7X0IEF2"/>
<gene>
    <name evidence="2" type="ORF">BJ992_003157</name>
</gene>
<comment type="caution">
    <text evidence="2">The sequence shown here is derived from an EMBL/GenBank/DDBJ whole genome shotgun (WGS) entry which is preliminary data.</text>
</comment>
<dbReference type="RefSeq" id="WP_184981690.1">
    <property type="nucleotide sequence ID" value="NZ_BAAALO010000035.1"/>
</dbReference>
<reference evidence="2 3" key="1">
    <citation type="submission" date="2020-08" db="EMBL/GenBank/DDBJ databases">
        <title>Sequencing the genomes of 1000 actinobacteria strains.</title>
        <authorList>
            <person name="Klenk H.-P."/>
        </authorList>
    </citation>
    <scope>NUCLEOTIDE SEQUENCE [LARGE SCALE GENOMIC DNA]</scope>
    <source>
        <strain evidence="2 3">DSM 44936</strain>
    </source>
</reference>
<dbReference type="EMBL" id="JACHIU010000001">
    <property type="protein sequence ID" value="MBB6473726.1"/>
    <property type="molecule type" value="Genomic_DNA"/>
</dbReference>